<gene>
    <name evidence="2" type="ORF">RirG_205400</name>
</gene>
<name>A0A015KDP1_RHIIW</name>
<dbReference type="SMR" id="A0A015KDP1"/>
<evidence type="ECO:0000313" key="2">
    <source>
        <dbReference type="EMBL" id="EXX57636.1"/>
    </source>
</evidence>
<dbReference type="InterPro" id="IPR032675">
    <property type="entry name" value="LRR_dom_sf"/>
</dbReference>
<dbReference type="Proteomes" id="UP000022910">
    <property type="component" value="Unassembled WGS sequence"/>
</dbReference>
<dbReference type="Gene3D" id="3.80.10.10">
    <property type="entry name" value="Ribonuclease Inhibitor"/>
    <property type="match status" value="1"/>
</dbReference>
<dbReference type="OrthoDB" id="2401168at2759"/>
<protein>
    <recommendedName>
        <fullName evidence="4">F-box domain-containing protein</fullName>
    </recommendedName>
</protein>
<evidence type="ECO:0008006" key="4">
    <source>
        <dbReference type="Google" id="ProtNLM"/>
    </source>
</evidence>
<comment type="caution">
    <text evidence="2">The sequence shown here is derived from an EMBL/GenBank/DDBJ whole genome shotgun (WGS) entry which is preliminary data.</text>
</comment>
<evidence type="ECO:0000313" key="3">
    <source>
        <dbReference type="Proteomes" id="UP000022910"/>
    </source>
</evidence>
<organism evidence="2 3">
    <name type="scientific">Rhizophagus irregularis (strain DAOM 197198w)</name>
    <name type="common">Glomus intraradices</name>
    <dbReference type="NCBI Taxonomy" id="1432141"/>
    <lineage>
        <taxon>Eukaryota</taxon>
        <taxon>Fungi</taxon>
        <taxon>Fungi incertae sedis</taxon>
        <taxon>Mucoromycota</taxon>
        <taxon>Glomeromycotina</taxon>
        <taxon>Glomeromycetes</taxon>
        <taxon>Glomerales</taxon>
        <taxon>Glomeraceae</taxon>
        <taxon>Rhizophagus</taxon>
    </lineage>
</organism>
<keyword evidence="3" id="KW-1185">Reference proteome</keyword>
<feature type="compositionally biased region" description="Low complexity" evidence="1">
    <location>
        <begin position="68"/>
        <end position="81"/>
    </location>
</feature>
<dbReference type="AlphaFoldDB" id="A0A015KDP1"/>
<evidence type="ECO:0000256" key="1">
    <source>
        <dbReference type="SAM" id="MobiDB-lite"/>
    </source>
</evidence>
<dbReference type="EMBL" id="JEMT01027317">
    <property type="protein sequence ID" value="EXX57636.1"/>
    <property type="molecule type" value="Genomic_DNA"/>
</dbReference>
<dbReference type="HOGENOM" id="CLU_028913_7_0_1"/>
<feature type="region of interest" description="Disordered" evidence="1">
    <location>
        <begin position="68"/>
        <end position="90"/>
    </location>
</feature>
<accession>A0A015KDP1</accession>
<reference evidence="2 3" key="1">
    <citation type="submission" date="2014-02" db="EMBL/GenBank/DDBJ databases">
        <title>Single nucleus genome sequencing reveals high similarity among nuclei of an endomycorrhizal fungus.</title>
        <authorList>
            <person name="Lin K."/>
            <person name="Geurts R."/>
            <person name="Zhang Z."/>
            <person name="Limpens E."/>
            <person name="Saunders D.G."/>
            <person name="Mu D."/>
            <person name="Pang E."/>
            <person name="Cao H."/>
            <person name="Cha H."/>
            <person name="Lin T."/>
            <person name="Zhou Q."/>
            <person name="Shang Y."/>
            <person name="Li Y."/>
            <person name="Ivanov S."/>
            <person name="Sharma T."/>
            <person name="Velzen R.V."/>
            <person name="Ruijter N.D."/>
            <person name="Aanen D.K."/>
            <person name="Win J."/>
            <person name="Kamoun S."/>
            <person name="Bisseling T."/>
            <person name="Huang S."/>
        </authorList>
    </citation>
    <scope>NUCLEOTIDE SEQUENCE [LARGE SCALE GENOMIC DNA]</scope>
    <source>
        <strain evidence="3">DAOM197198w</strain>
    </source>
</reference>
<proteinExistence type="predicted"/>
<sequence length="702" mass="82304">MKTTKRILDLEEKSSISIKQERKYFSNGINININIGRPKSPILDSFFSSFHLTKQKSTTTATIITTTTNVSSTTPTSESSSQGQKPKPEGKCPFPLTIDCLEEIFSHLIDDKLTLFSCILVNSLWLNLCIPLLWNNPFDYSIPQKNQLRLIRTYISCLSINDKQKLLKFYLGNKEDNDSIKKTKKRKSLSKPFKFNYFYQKDPLKYSQISLHHEPLFIYPKYLRGLNYNNFDSAIKNYCYWNRPLINPLTDSLDEYKNLVFELLNNLIFNNNNILLKHLRLKFSKEIRTLLHNNDYYIDNNEINEINSNNDNNNNDIPIMITGINTFTRLTTLDLSYMYSSEISKIIPQQISNICSHLSTHSTHIQCLTIYMQKWWEDDFKQQVCLSIFNLIKSQKYLKYLSINEFWNTNYNNFNNFDNTTIEYFNKFYQILLENTSNTLEYLQFYELNRFDLLLNILGNLKKLKSLEIKKLVKPNNFSNFNYNSFKINNLSLSKFDCNYNNPFENFYVVKNPSHDSIIINSFISPIIKSSNKSLESLSLSKISKDLLSTITLNCPNITNLSLLLDPTLIPDFCALLVSLPKLHSLTIKKSFYRLSFNYIDFKNLAINLPNSLYYFKTDLFDNSKSLNYFLETCNIDVKLGVLEIYQQLVNDDTLNAILNYKKKSNDKLKTFKYSGSRIMFNDQTWELTKKILPDLVKIDWN</sequence>